<dbReference type="Proteomes" id="UP000249725">
    <property type="component" value="Unassembled WGS sequence"/>
</dbReference>
<accession>A0A328A8Q8</accession>
<evidence type="ECO:0000256" key="3">
    <source>
        <dbReference type="ARBA" id="ARBA00023295"/>
    </source>
</evidence>
<dbReference type="AlphaFoldDB" id="A0A328A8Q8"/>
<dbReference type="InterPro" id="IPR041542">
    <property type="entry name" value="GH43_C2"/>
</dbReference>
<dbReference type="InterPro" id="IPR051795">
    <property type="entry name" value="Glycosyl_Hydrlase_43"/>
</dbReference>
<keyword evidence="3 6" id="KW-0326">Glycosidase</keyword>
<proteinExistence type="inferred from homology"/>
<feature type="active site" description="Proton acceptor" evidence="4">
    <location>
        <position position="17"/>
    </location>
</feature>
<comment type="similarity">
    <text evidence="1 6">Belongs to the glycosyl hydrolase 43 family.</text>
</comment>
<evidence type="ECO:0000313" key="9">
    <source>
        <dbReference type="Proteomes" id="UP000249725"/>
    </source>
</evidence>
<gene>
    <name evidence="8" type="ORF">DJ018_17920</name>
</gene>
<evidence type="ECO:0000256" key="6">
    <source>
        <dbReference type="RuleBase" id="RU361187"/>
    </source>
</evidence>
<reference evidence="9" key="1">
    <citation type="submission" date="2018-05" db="EMBL/GenBank/DDBJ databases">
        <authorList>
            <person name="Li X."/>
        </authorList>
    </citation>
    <scope>NUCLEOTIDE SEQUENCE [LARGE SCALE GENOMIC DNA]</scope>
    <source>
        <strain evidence="9">YIM 73061</strain>
    </source>
</reference>
<keyword evidence="9" id="KW-1185">Reference proteome</keyword>
<dbReference type="GO" id="GO:0004553">
    <property type="term" value="F:hydrolase activity, hydrolyzing O-glycosyl compounds"/>
    <property type="evidence" value="ECO:0007669"/>
    <property type="project" value="InterPro"/>
</dbReference>
<evidence type="ECO:0000256" key="4">
    <source>
        <dbReference type="PIRSR" id="PIRSR606710-1"/>
    </source>
</evidence>
<sequence>MTERTIRNPILRGFNPDPSILRVGEDYYIATSTFEWFPGVQIHHSRDLVNWRLLTRPLTRASQLDMLGDPDSCGVWAPALSYSDGLFYLIYTDVKRYGRTTVGGASGASLRDFHNYMVTAEKIDGEWSDPVYLNSSGFDPSLFHDDDGRKWLVNMLWDHRPGRNRFAGIVLQEYSPSERKLVGEREVIFPGTALGLTEAPHLYKRDGWYYLITAEGGTAWNHAVTLARAPSLHGPYELHPRAQILTARDRPDAPLQRAGHASLVETPQGETYMAYLCGRPLPNRGRCTLGRETALQKMVWNEDGWLNTEAGDGAPVLESAGPDVPEQPFQSAPPRTHFQGPQLPIDFQWLRSPYPEELFSLTARPGHLRLFGRETIGSLFRQALVARRQQAHCYSAATRMEFEPEHFQQAAGLVCYYNSSKFHYLHVTHEAGVGKCIQVMSALPDSPQADAFTKPIAIPPGHAIELRVEVDLERLRFAFRLEGEDDWTWLPEQFDASILSDEATAPGLPNFTGAFVGMACQDTSGTQRPADFGWFDYQEREYRIDPTA</sequence>
<keyword evidence="2 6" id="KW-0378">Hydrolase</keyword>
<dbReference type="OrthoDB" id="9801455at2"/>
<dbReference type="Pfam" id="PF17851">
    <property type="entry name" value="GH43_C2"/>
    <property type="match status" value="1"/>
</dbReference>
<dbReference type="InterPro" id="IPR013320">
    <property type="entry name" value="ConA-like_dom_sf"/>
</dbReference>
<evidence type="ECO:0000256" key="2">
    <source>
        <dbReference type="ARBA" id="ARBA00022801"/>
    </source>
</evidence>
<dbReference type="InterPro" id="IPR006710">
    <property type="entry name" value="Glyco_hydro_43"/>
</dbReference>
<dbReference type="EMBL" id="QFYR01000005">
    <property type="protein sequence ID" value="RAK51033.1"/>
    <property type="molecule type" value="Genomic_DNA"/>
</dbReference>
<name>A0A328A8Q8_9CAUL</name>
<dbReference type="SUPFAM" id="SSF75005">
    <property type="entry name" value="Arabinanase/levansucrase/invertase"/>
    <property type="match status" value="1"/>
</dbReference>
<dbReference type="Gene3D" id="2.60.120.200">
    <property type="match status" value="1"/>
</dbReference>
<evidence type="ECO:0000313" key="8">
    <source>
        <dbReference type="EMBL" id="RAK51033.1"/>
    </source>
</evidence>
<organism evidence="8 9">
    <name type="scientific">Phenylobacterium deserti</name>
    <dbReference type="NCBI Taxonomy" id="1914756"/>
    <lineage>
        <taxon>Bacteria</taxon>
        <taxon>Pseudomonadati</taxon>
        <taxon>Pseudomonadota</taxon>
        <taxon>Alphaproteobacteria</taxon>
        <taxon>Caulobacterales</taxon>
        <taxon>Caulobacteraceae</taxon>
        <taxon>Phenylobacterium</taxon>
    </lineage>
</organism>
<protein>
    <submittedName>
        <fullName evidence="8">Glycoside hydrolase 43 family protein</fullName>
    </submittedName>
</protein>
<dbReference type="SUPFAM" id="SSF49899">
    <property type="entry name" value="Concanavalin A-like lectins/glucanases"/>
    <property type="match status" value="1"/>
</dbReference>
<dbReference type="CDD" id="cd09000">
    <property type="entry name" value="GH43_SXA-like"/>
    <property type="match status" value="1"/>
</dbReference>
<dbReference type="InterPro" id="IPR023296">
    <property type="entry name" value="Glyco_hydro_beta-prop_sf"/>
</dbReference>
<feature type="site" description="Important for catalytic activity, responsible for pKa modulation of the active site Glu and correct orientation of both the proton donor and substrate" evidence="5">
    <location>
        <position position="139"/>
    </location>
</feature>
<feature type="domain" description="Beta-xylosidase C-terminal Concanavalin A-like" evidence="7">
    <location>
        <begin position="335"/>
        <end position="538"/>
    </location>
</feature>
<dbReference type="GO" id="GO:0005975">
    <property type="term" value="P:carbohydrate metabolic process"/>
    <property type="evidence" value="ECO:0007669"/>
    <property type="project" value="InterPro"/>
</dbReference>
<dbReference type="PANTHER" id="PTHR42812">
    <property type="entry name" value="BETA-XYLOSIDASE"/>
    <property type="match status" value="1"/>
</dbReference>
<evidence type="ECO:0000259" key="7">
    <source>
        <dbReference type="Pfam" id="PF17851"/>
    </source>
</evidence>
<feature type="active site" description="Proton donor" evidence="4">
    <location>
        <position position="198"/>
    </location>
</feature>
<dbReference type="PANTHER" id="PTHR42812:SF12">
    <property type="entry name" value="BETA-XYLOSIDASE-RELATED"/>
    <property type="match status" value="1"/>
</dbReference>
<dbReference type="Pfam" id="PF04616">
    <property type="entry name" value="Glyco_hydro_43"/>
    <property type="match status" value="1"/>
</dbReference>
<evidence type="ECO:0000256" key="1">
    <source>
        <dbReference type="ARBA" id="ARBA00009865"/>
    </source>
</evidence>
<dbReference type="Gene3D" id="2.115.10.20">
    <property type="entry name" value="Glycosyl hydrolase domain, family 43"/>
    <property type="match status" value="1"/>
</dbReference>
<evidence type="ECO:0000256" key="5">
    <source>
        <dbReference type="PIRSR" id="PIRSR606710-2"/>
    </source>
</evidence>
<comment type="caution">
    <text evidence="8">The sequence shown here is derived from an EMBL/GenBank/DDBJ whole genome shotgun (WGS) entry which is preliminary data.</text>
</comment>
<dbReference type="RefSeq" id="WP_111516343.1">
    <property type="nucleotide sequence ID" value="NZ_QFYR01000005.1"/>
</dbReference>